<dbReference type="PANTHER" id="PTHR42820">
    <property type="entry name" value="SHORT-CHAIN DEHYDROGENASE REDUCTASE"/>
    <property type="match status" value="1"/>
</dbReference>
<sequence length="106" mass="11309">MNGNWLNVDGKVAIVTGGASGIGQEIANEFLNNGVNVVIADIKGEEGKREDGSYFISCNVTSKQSVDNAVQKTVELFGSVDILVNNAGVNLPRLLVMIRVKNQSMN</sequence>
<dbReference type="Proteomes" id="UP000019102">
    <property type="component" value="Unassembled WGS sequence"/>
</dbReference>
<accession>W4VJR6</accession>
<gene>
    <name evidence="1" type="ORF">JCM21714_2100</name>
</gene>
<comment type="caution">
    <text evidence="1">The sequence shown here is derived from an EMBL/GenBank/DDBJ whole genome shotgun (WGS) entry which is preliminary data.</text>
</comment>
<dbReference type="AlphaFoldDB" id="W4VJR6"/>
<dbReference type="Gene3D" id="3.40.50.720">
    <property type="entry name" value="NAD(P)-binding Rossmann-like Domain"/>
    <property type="match status" value="1"/>
</dbReference>
<protein>
    <submittedName>
        <fullName evidence="1">Sorbitol-6-phosphate 2-dehydrogenase</fullName>
    </submittedName>
</protein>
<evidence type="ECO:0000313" key="2">
    <source>
        <dbReference type="Proteomes" id="UP000019102"/>
    </source>
</evidence>
<proteinExistence type="predicted"/>
<name>W4VJR6_9BACI</name>
<dbReference type="eggNOG" id="COG1028">
    <property type="taxonomic scope" value="Bacteria"/>
</dbReference>
<evidence type="ECO:0000313" key="1">
    <source>
        <dbReference type="EMBL" id="GAE93063.1"/>
    </source>
</evidence>
<dbReference type="CDD" id="cd05233">
    <property type="entry name" value="SDR_c"/>
    <property type="match status" value="1"/>
</dbReference>
<keyword evidence="2" id="KW-1185">Reference proteome</keyword>
<dbReference type="PANTHER" id="PTHR42820:SF1">
    <property type="entry name" value="SHORT-CHAIN DEHYDROGENASE_REDUCTASE FAMILY PROTEIN"/>
    <property type="match status" value="1"/>
</dbReference>
<dbReference type="STRING" id="1298598.JCM21714_2100"/>
<dbReference type="PRINTS" id="PR00081">
    <property type="entry name" value="GDHRDH"/>
</dbReference>
<dbReference type="SUPFAM" id="SSF51735">
    <property type="entry name" value="NAD(P)-binding Rossmann-fold domains"/>
    <property type="match status" value="1"/>
</dbReference>
<dbReference type="InterPro" id="IPR002347">
    <property type="entry name" value="SDR_fam"/>
</dbReference>
<dbReference type="InterPro" id="IPR036291">
    <property type="entry name" value="NAD(P)-bd_dom_sf"/>
</dbReference>
<dbReference type="EMBL" id="BAVS01000009">
    <property type="protein sequence ID" value="GAE93063.1"/>
    <property type="molecule type" value="Genomic_DNA"/>
</dbReference>
<organism evidence="1 2">
    <name type="scientific">Gracilibacillus boraciitolerans JCM 21714</name>
    <dbReference type="NCBI Taxonomy" id="1298598"/>
    <lineage>
        <taxon>Bacteria</taxon>
        <taxon>Bacillati</taxon>
        <taxon>Bacillota</taxon>
        <taxon>Bacilli</taxon>
        <taxon>Bacillales</taxon>
        <taxon>Bacillaceae</taxon>
        <taxon>Gracilibacillus</taxon>
    </lineage>
</organism>
<dbReference type="Pfam" id="PF00106">
    <property type="entry name" value="adh_short"/>
    <property type="match status" value="1"/>
</dbReference>
<reference evidence="1 2" key="1">
    <citation type="journal article" date="2014" name="Genome Announc.">
        <title>Draft Genome Sequence of the Boron-Tolerant and Moderately Halotolerant Bacterium Gracilibacillus boraciitolerans JCM 21714T.</title>
        <authorList>
            <person name="Ahmed I."/>
            <person name="Oshima K."/>
            <person name="Suda W."/>
            <person name="Kitamura K."/>
            <person name="Iida T."/>
            <person name="Ohmori Y."/>
            <person name="Fujiwara T."/>
            <person name="Hattori M."/>
            <person name="Ohkuma M."/>
        </authorList>
    </citation>
    <scope>NUCLEOTIDE SEQUENCE [LARGE SCALE GENOMIC DNA]</scope>
    <source>
        <strain evidence="1 2">JCM 21714</strain>
    </source>
</reference>